<gene>
    <name evidence="2" type="ORF">METZ01_LOCUS95561</name>
</gene>
<evidence type="ECO:0000313" key="2">
    <source>
        <dbReference type="EMBL" id="SVA42707.1"/>
    </source>
</evidence>
<proteinExistence type="predicted"/>
<sequence>MSKRKKNSTLDCGCSPGDCQPTRRQFFSRGAQSIAAIGVAVQSGAAVRAARPKPGGWLPTGLEQTRDMTVAGGLVYVAGDSAVAVLKPGGEPVRRMEFAKAPCCIAVAKRRLIVGLRDRVLLCDLDGKTQAETKRLAKRAALTSLAVAVDGTIFAADGGTSSIWQISPDGEVLDRLAGGKGGRFSVPKSFFPITWADGGLVVAHPGRHRVERYDADGELKSRWGKRSRGLDGFSGCCNPVSVAVTGSGEFVTAERGQPRIKVFDKDGKFRAVVAGPEAFDAEEHEQVDTDAELVGCQNGGIEVGLLGDQVVALDHTIASFRLFDLA</sequence>
<organism evidence="2">
    <name type="scientific">marine metagenome</name>
    <dbReference type="NCBI Taxonomy" id="408172"/>
    <lineage>
        <taxon>unclassified sequences</taxon>
        <taxon>metagenomes</taxon>
        <taxon>ecological metagenomes</taxon>
    </lineage>
</organism>
<name>A0A381VSU6_9ZZZZ</name>
<dbReference type="EMBL" id="UINC01009526">
    <property type="protein sequence ID" value="SVA42707.1"/>
    <property type="molecule type" value="Genomic_DNA"/>
</dbReference>
<evidence type="ECO:0000256" key="1">
    <source>
        <dbReference type="ARBA" id="ARBA00022737"/>
    </source>
</evidence>
<dbReference type="AlphaFoldDB" id="A0A381VSU6"/>
<dbReference type="InterPro" id="IPR050952">
    <property type="entry name" value="TRIM-NHL_E3_ligases"/>
</dbReference>
<dbReference type="InterPro" id="IPR011042">
    <property type="entry name" value="6-blade_b-propeller_TolB-like"/>
</dbReference>
<evidence type="ECO:0008006" key="3">
    <source>
        <dbReference type="Google" id="ProtNLM"/>
    </source>
</evidence>
<dbReference type="PANTHER" id="PTHR24104">
    <property type="entry name" value="E3 UBIQUITIN-PROTEIN LIGASE NHLRC1-RELATED"/>
    <property type="match status" value="1"/>
</dbReference>
<protein>
    <recommendedName>
        <fullName evidence="3">SMP-30/Gluconolactonase/LRE-like region domain-containing protein</fullName>
    </recommendedName>
</protein>
<accession>A0A381VSU6</accession>
<reference evidence="2" key="1">
    <citation type="submission" date="2018-05" db="EMBL/GenBank/DDBJ databases">
        <authorList>
            <person name="Lanie J.A."/>
            <person name="Ng W.-L."/>
            <person name="Kazmierczak K.M."/>
            <person name="Andrzejewski T.M."/>
            <person name="Davidsen T.M."/>
            <person name="Wayne K.J."/>
            <person name="Tettelin H."/>
            <person name="Glass J.I."/>
            <person name="Rusch D."/>
            <person name="Podicherti R."/>
            <person name="Tsui H.-C.T."/>
            <person name="Winkler M.E."/>
        </authorList>
    </citation>
    <scope>NUCLEOTIDE SEQUENCE</scope>
</reference>
<keyword evidence="1" id="KW-0677">Repeat</keyword>
<dbReference type="PROSITE" id="PS51125">
    <property type="entry name" value="NHL"/>
    <property type="match status" value="1"/>
</dbReference>
<dbReference type="Gene3D" id="2.120.10.30">
    <property type="entry name" value="TolB, C-terminal domain"/>
    <property type="match status" value="2"/>
</dbReference>
<dbReference type="InterPro" id="IPR001258">
    <property type="entry name" value="NHL_repeat"/>
</dbReference>
<dbReference type="SUPFAM" id="SSF63829">
    <property type="entry name" value="Calcium-dependent phosphotriesterase"/>
    <property type="match status" value="1"/>
</dbReference>